<dbReference type="PANTHER" id="PTHR31848">
    <property type="match status" value="1"/>
</dbReference>
<dbReference type="PANTHER" id="PTHR31848:SF1">
    <property type="match status" value="1"/>
</dbReference>
<dbReference type="AlphaFoldDB" id="A0A6J8D861"/>
<sequence>MRLIPDSVSESVTVVPLPNYVEKYDISALDFMAVKRYQEKVNCDPYLKPVHFSDTIYCFQNRDSNKRYVSKTYFEPRVKPRKFSETIVVFPKHPEKTYVACLDFHIDECRKWFRTSMEFTAKTITTRKIKSEYNVPEKQMNGDINHNIDFNSVKNGPGASQILLPRFGQGLESNDKEIVMNGDIGYEDLYDHIYR</sequence>
<comment type="subunit">
    <text evidence="3">Interacts with FLNA and FLNB.</text>
</comment>
<dbReference type="GO" id="GO:0061182">
    <property type="term" value="P:negative regulation of chondrocyte development"/>
    <property type="evidence" value="ECO:0007669"/>
    <property type="project" value="TreeGrafter"/>
</dbReference>
<dbReference type="Pfam" id="PF15068">
    <property type="entry name" value="FAM101"/>
    <property type="match status" value="1"/>
</dbReference>
<evidence type="ECO:0000256" key="5">
    <source>
        <dbReference type="ARBA" id="ARBA00023212"/>
    </source>
</evidence>
<comment type="subcellular location">
    <subcellularLocation>
        <location evidence="1">Cytoplasm</location>
        <location evidence="1">Cytoskeleton</location>
    </subcellularLocation>
</comment>
<dbReference type="GO" id="GO:0061572">
    <property type="term" value="P:actin filament bundle organization"/>
    <property type="evidence" value="ECO:0007669"/>
    <property type="project" value="InterPro"/>
</dbReference>
<name>A0A6J8D861_MYTCO</name>
<gene>
    <name evidence="6" type="ORF">MCOR_38627</name>
</gene>
<accession>A0A6J8D861</accession>
<evidence type="ECO:0000313" key="7">
    <source>
        <dbReference type="Proteomes" id="UP000507470"/>
    </source>
</evidence>
<protein>
    <submittedName>
        <fullName evidence="6">Uncharacterized protein</fullName>
    </submittedName>
</protein>
<dbReference type="InterPro" id="IPR028215">
    <property type="entry name" value="Refilin"/>
</dbReference>
<dbReference type="GO" id="GO:0031005">
    <property type="term" value="F:filamin binding"/>
    <property type="evidence" value="ECO:0007669"/>
    <property type="project" value="InterPro"/>
</dbReference>
<dbReference type="Proteomes" id="UP000507470">
    <property type="component" value="Unassembled WGS sequence"/>
</dbReference>
<keyword evidence="4" id="KW-0963">Cytoplasm</keyword>
<proteinExistence type="inferred from homology"/>
<evidence type="ECO:0000256" key="1">
    <source>
        <dbReference type="ARBA" id="ARBA00004245"/>
    </source>
</evidence>
<dbReference type="OrthoDB" id="9932345at2759"/>
<evidence type="ECO:0000256" key="3">
    <source>
        <dbReference type="ARBA" id="ARBA00011189"/>
    </source>
</evidence>
<evidence type="ECO:0000256" key="4">
    <source>
        <dbReference type="ARBA" id="ARBA00022490"/>
    </source>
</evidence>
<dbReference type="GO" id="GO:0032432">
    <property type="term" value="C:actin filament bundle"/>
    <property type="evidence" value="ECO:0007669"/>
    <property type="project" value="TreeGrafter"/>
</dbReference>
<keyword evidence="5" id="KW-0206">Cytoskeleton</keyword>
<keyword evidence="7" id="KW-1185">Reference proteome</keyword>
<evidence type="ECO:0000313" key="6">
    <source>
        <dbReference type="EMBL" id="CAC5404888.1"/>
    </source>
</evidence>
<dbReference type="EMBL" id="CACVKT020007047">
    <property type="protein sequence ID" value="CAC5404888.1"/>
    <property type="molecule type" value="Genomic_DNA"/>
</dbReference>
<dbReference type="GO" id="GO:0048705">
    <property type="term" value="P:skeletal system morphogenesis"/>
    <property type="evidence" value="ECO:0007669"/>
    <property type="project" value="TreeGrafter"/>
</dbReference>
<organism evidence="6 7">
    <name type="scientific">Mytilus coruscus</name>
    <name type="common">Sea mussel</name>
    <dbReference type="NCBI Taxonomy" id="42192"/>
    <lineage>
        <taxon>Eukaryota</taxon>
        <taxon>Metazoa</taxon>
        <taxon>Spiralia</taxon>
        <taxon>Lophotrochozoa</taxon>
        <taxon>Mollusca</taxon>
        <taxon>Bivalvia</taxon>
        <taxon>Autobranchia</taxon>
        <taxon>Pteriomorphia</taxon>
        <taxon>Mytilida</taxon>
        <taxon>Mytiloidea</taxon>
        <taxon>Mytilidae</taxon>
        <taxon>Mytilinae</taxon>
        <taxon>Mytilus</taxon>
    </lineage>
</organism>
<comment type="similarity">
    <text evidence="2">Belongs to the Refilin family.</text>
</comment>
<evidence type="ECO:0000256" key="2">
    <source>
        <dbReference type="ARBA" id="ARBA00009886"/>
    </source>
</evidence>
<reference evidence="6 7" key="1">
    <citation type="submission" date="2020-06" db="EMBL/GenBank/DDBJ databases">
        <authorList>
            <person name="Li R."/>
            <person name="Bekaert M."/>
        </authorList>
    </citation>
    <scope>NUCLEOTIDE SEQUENCE [LARGE SCALE GENOMIC DNA]</scope>
    <source>
        <strain evidence="7">wild</strain>
    </source>
</reference>